<keyword evidence="4" id="KW-1185">Reference proteome</keyword>
<dbReference type="InterPro" id="IPR039261">
    <property type="entry name" value="FNR_nucleotide-bd"/>
</dbReference>
<evidence type="ECO:0000259" key="2">
    <source>
        <dbReference type="PROSITE" id="PS51384"/>
    </source>
</evidence>
<dbReference type="PANTHER" id="PTHR30157">
    <property type="entry name" value="FERRIC REDUCTASE, NADPH-DEPENDENT"/>
    <property type="match status" value="1"/>
</dbReference>
<gene>
    <name evidence="3" type="ORF">SAMN05660686_01978</name>
</gene>
<evidence type="ECO:0000256" key="1">
    <source>
        <dbReference type="ARBA" id="ARBA00035644"/>
    </source>
</evidence>
<dbReference type="InterPro" id="IPR013113">
    <property type="entry name" value="SIP_FAD-bd"/>
</dbReference>
<dbReference type="RefSeq" id="WP_093149976.1">
    <property type="nucleotide sequence ID" value="NZ_FNBW01000005.1"/>
</dbReference>
<dbReference type="SUPFAM" id="SSF63380">
    <property type="entry name" value="Riboflavin synthase domain-like"/>
    <property type="match status" value="1"/>
</dbReference>
<dbReference type="InterPro" id="IPR017927">
    <property type="entry name" value="FAD-bd_FR_type"/>
</dbReference>
<evidence type="ECO:0000313" key="4">
    <source>
        <dbReference type="Proteomes" id="UP000198615"/>
    </source>
</evidence>
<accession>A0A8G2BJ76</accession>
<dbReference type="CDD" id="cd06193">
    <property type="entry name" value="siderophore_interacting"/>
    <property type="match status" value="1"/>
</dbReference>
<comment type="caution">
    <text evidence="3">The sequence shown here is derived from an EMBL/GenBank/DDBJ whole genome shotgun (WGS) entry which is preliminary data.</text>
</comment>
<dbReference type="AlphaFoldDB" id="A0A8G2BJ76"/>
<dbReference type="Pfam" id="PF08021">
    <property type="entry name" value="FAD_binding_9"/>
    <property type="match status" value="1"/>
</dbReference>
<dbReference type="Pfam" id="PF04954">
    <property type="entry name" value="SIP"/>
    <property type="match status" value="1"/>
</dbReference>
<dbReference type="EMBL" id="FNBW01000005">
    <property type="protein sequence ID" value="SDF66520.1"/>
    <property type="molecule type" value="Genomic_DNA"/>
</dbReference>
<dbReference type="OrthoDB" id="9814826at2"/>
<dbReference type="PANTHER" id="PTHR30157:SF0">
    <property type="entry name" value="NADPH-DEPENDENT FERRIC-CHELATE REDUCTASE"/>
    <property type="match status" value="1"/>
</dbReference>
<dbReference type="InterPro" id="IPR017938">
    <property type="entry name" value="Riboflavin_synthase-like_b-brl"/>
</dbReference>
<evidence type="ECO:0000313" key="3">
    <source>
        <dbReference type="EMBL" id="SDF66520.1"/>
    </source>
</evidence>
<dbReference type="Proteomes" id="UP000198615">
    <property type="component" value="Unassembled WGS sequence"/>
</dbReference>
<dbReference type="InterPro" id="IPR007037">
    <property type="entry name" value="SIP_rossman_dom"/>
</dbReference>
<reference evidence="3 4" key="1">
    <citation type="submission" date="2016-10" db="EMBL/GenBank/DDBJ databases">
        <authorList>
            <person name="Varghese N."/>
            <person name="Submissions S."/>
        </authorList>
    </citation>
    <scope>NUCLEOTIDE SEQUENCE [LARGE SCALE GENOMIC DNA]</scope>
    <source>
        <strain evidence="3 4">DSM 18839</strain>
    </source>
</reference>
<feature type="domain" description="FAD-binding FR-type" evidence="2">
    <location>
        <begin position="107"/>
        <end position="229"/>
    </location>
</feature>
<dbReference type="Gene3D" id="3.40.50.80">
    <property type="entry name" value="Nucleotide-binding domain of ferredoxin-NADP reductase (FNR) module"/>
    <property type="match status" value="1"/>
</dbReference>
<name>A0A8G2BJ76_9PROT</name>
<dbReference type="GO" id="GO:0016491">
    <property type="term" value="F:oxidoreductase activity"/>
    <property type="evidence" value="ECO:0007669"/>
    <property type="project" value="InterPro"/>
</dbReference>
<sequence length="347" mass="37840">MTDRLQAELTLSLDGAGAWLDSQVAHLAQHDLLPVLRTAEAVEFRSPYGSFHIRARGKDLRVRVESGDVGGLEVLQETVSHYLTAHDPELAERMVWRGHDREETLPANFREMQVVERRPVSPWMIRLTLRGRDMAAFAKRGLHIRLLVPPRGRAPIWPRRARSGSVALPEGEDALTVRVYTIRAIRLESGEIDVDVVRHAGGAVADWAEDVEPGARVGVIGPGGGYFPESDWLLIGGDETALPAIARILENRPQGARGRAVIGLRHADARMDIASPDGVAVEWVVGDEAALCAAMAAVKLPVSGAASVWFAGEAEAARRLRTMFREERGLAAGQVSCAGYWRRGGPD</sequence>
<comment type="similarity">
    <text evidence="1">Belongs to the SIP oxidoreductase family.</text>
</comment>
<organism evidence="3 4">
    <name type="scientific">Thalassobaculum litoreum DSM 18839</name>
    <dbReference type="NCBI Taxonomy" id="1123362"/>
    <lineage>
        <taxon>Bacteria</taxon>
        <taxon>Pseudomonadati</taxon>
        <taxon>Pseudomonadota</taxon>
        <taxon>Alphaproteobacteria</taxon>
        <taxon>Rhodospirillales</taxon>
        <taxon>Thalassobaculaceae</taxon>
        <taxon>Thalassobaculum</taxon>
    </lineage>
</organism>
<proteinExistence type="inferred from homology"/>
<dbReference type="PROSITE" id="PS51384">
    <property type="entry name" value="FAD_FR"/>
    <property type="match status" value="1"/>
</dbReference>
<protein>
    <submittedName>
        <fullName evidence="3">NADPH-dependent ferric siderophore reductase, contains FAD-binding and SIP domains</fullName>
    </submittedName>
</protein>
<dbReference type="InterPro" id="IPR039374">
    <property type="entry name" value="SIP_fam"/>
</dbReference>
<dbReference type="Gene3D" id="2.40.30.10">
    <property type="entry name" value="Translation factors"/>
    <property type="match status" value="1"/>
</dbReference>